<evidence type="ECO:0000256" key="3">
    <source>
        <dbReference type="ARBA" id="ARBA00012222"/>
    </source>
</evidence>
<keyword evidence="14" id="KW-1185">Reference proteome</keyword>
<dbReference type="PROSITE" id="PS00868">
    <property type="entry name" value="CYS_MET_METAB_PP"/>
    <property type="match status" value="1"/>
</dbReference>
<sequence>MEKKKELETRLIHGEYDRKKHYGSLTPPLYQTSTFTFDSAQQGEARFAGNESGYIYSRLGNPTVTILEKAIADLEEAEEGIAFASGMAAVSSVLLALVRTGDHILVSEGVYGCTYGLLQLVEDRYGIEHDFIDMSEEETVRQQIKPNTKVLYVETPINPTMKLVDLEMVIKVAKEMGVVVVVDNTFSSPYLQQPLKMGADVVIHSATKYICGHGDVIAGLAAGKADFVQQVRATTLKDIGGVMAPFDAWLLLRGLKTLSVRMDRHCLNASDLFRKLKDHPRVKKIVYPGDSSYEHYDLAQKQMKQPGGLITFEVEGGKEEAQEMMNHLKMIQVAVSLGDAETLIQHPASMTHAVIPPEKRMEMGITESMLRLSVGLENVNDIWEDLAQALNAAAGKLSTSS</sequence>
<evidence type="ECO:0000313" key="13">
    <source>
        <dbReference type="EMBL" id="RNA65960.1"/>
    </source>
</evidence>
<dbReference type="InterPro" id="IPR054542">
    <property type="entry name" value="Cys_met_metab_PP"/>
</dbReference>
<protein>
    <recommendedName>
        <fullName evidence="4">L-methionine gamma-lyase</fullName>
        <ecNumber evidence="3">4.4.1.11</ecNumber>
        <ecNumber evidence="7">4.4.1.2</ecNumber>
    </recommendedName>
    <alternativeName>
        <fullName evidence="8">Homocysteine desulfhydrase</fullName>
    </alternativeName>
</protein>
<dbReference type="InterPro" id="IPR006237">
    <property type="entry name" value="L-Met_gamma_lys"/>
</dbReference>
<dbReference type="NCBIfam" id="NF005263">
    <property type="entry name" value="PRK06767.1"/>
    <property type="match status" value="1"/>
</dbReference>
<evidence type="ECO:0000256" key="8">
    <source>
        <dbReference type="ARBA" id="ARBA00047199"/>
    </source>
</evidence>
<evidence type="ECO:0000256" key="10">
    <source>
        <dbReference type="ARBA" id="ARBA00052699"/>
    </source>
</evidence>
<accession>A0A3M7TLV1</accession>
<feature type="modified residue" description="N6-(pyridoxal phosphate)lysine" evidence="11">
    <location>
        <position position="208"/>
    </location>
</feature>
<dbReference type="Proteomes" id="UP000278746">
    <property type="component" value="Unassembled WGS sequence"/>
</dbReference>
<proteinExistence type="inferred from homology"/>
<dbReference type="AlphaFoldDB" id="A0A3M7TLV1"/>
<comment type="caution">
    <text evidence="13">The sequence shown here is derived from an EMBL/GenBank/DDBJ whole genome shotgun (WGS) entry which is preliminary data.</text>
</comment>
<evidence type="ECO:0000256" key="4">
    <source>
        <dbReference type="ARBA" id="ARBA00019040"/>
    </source>
</evidence>
<organism evidence="13 14">
    <name type="scientific">Alteribacter keqinensis</name>
    <dbReference type="NCBI Taxonomy" id="2483800"/>
    <lineage>
        <taxon>Bacteria</taxon>
        <taxon>Bacillati</taxon>
        <taxon>Bacillota</taxon>
        <taxon>Bacilli</taxon>
        <taxon>Bacillales</taxon>
        <taxon>Bacillaceae</taxon>
        <taxon>Alteribacter</taxon>
    </lineage>
</organism>
<evidence type="ECO:0000256" key="5">
    <source>
        <dbReference type="ARBA" id="ARBA00022898"/>
    </source>
</evidence>
<gene>
    <name evidence="13" type="primary">megL</name>
    <name evidence="13" type="ORF">EBO34_20335</name>
</gene>
<comment type="cofactor">
    <cofactor evidence="1 12">
        <name>pyridoxal 5'-phosphate</name>
        <dbReference type="ChEBI" id="CHEBI:597326"/>
    </cofactor>
</comment>
<dbReference type="InterPro" id="IPR015424">
    <property type="entry name" value="PyrdxlP-dep_Trfase"/>
</dbReference>
<comment type="catalytic activity">
    <reaction evidence="10">
        <text>L-methionine + H2O = methanethiol + 2-oxobutanoate + NH4(+)</text>
        <dbReference type="Rhea" id="RHEA:23800"/>
        <dbReference type="ChEBI" id="CHEBI:15377"/>
        <dbReference type="ChEBI" id="CHEBI:16007"/>
        <dbReference type="ChEBI" id="CHEBI:16763"/>
        <dbReference type="ChEBI" id="CHEBI:28938"/>
        <dbReference type="ChEBI" id="CHEBI:57844"/>
        <dbReference type="EC" id="4.4.1.11"/>
    </reaction>
    <physiologicalReaction direction="left-to-right" evidence="10">
        <dbReference type="Rhea" id="RHEA:23801"/>
    </physiologicalReaction>
</comment>
<dbReference type="EC" id="4.4.1.11" evidence="3"/>
<dbReference type="SUPFAM" id="SSF53383">
    <property type="entry name" value="PLP-dependent transferases"/>
    <property type="match status" value="1"/>
</dbReference>
<keyword evidence="6 13" id="KW-0456">Lyase</keyword>
<comment type="catalytic activity">
    <reaction evidence="9">
        <text>L-homocysteine + H2O = 2-oxobutanoate + hydrogen sulfide + NH4(+) + H(+)</text>
        <dbReference type="Rhea" id="RHEA:14501"/>
        <dbReference type="ChEBI" id="CHEBI:15377"/>
        <dbReference type="ChEBI" id="CHEBI:15378"/>
        <dbReference type="ChEBI" id="CHEBI:16763"/>
        <dbReference type="ChEBI" id="CHEBI:28938"/>
        <dbReference type="ChEBI" id="CHEBI:29919"/>
        <dbReference type="ChEBI" id="CHEBI:58199"/>
        <dbReference type="EC" id="4.4.1.2"/>
    </reaction>
    <physiologicalReaction direction="left-to-right" evidence="9">
        <dbReference type="Rhea" id="RHEA:14502"/>
    </physiologicalReaction>
</comment>
<dbReference type="PANTHER" id="PTHR11808">
    <property type="entry name" value="TRANS-SULFURATION ENZYME FAMILY MEMBER"/>
    <property type="match status" value="1"/>
</dbReference>
<comment type="similarity">
    <text evidence="2">Belongs to the trans-sulfuration enzymes family. L-methionine gamma-lyase subfamily.</text>
</comment>
<evidence type="ECO:0000313" key="14">
    <source>
        <dbReference type="Proteomes" id="UP000278746"/>
    </source>
</evidence>
<dbReference type="RefSeq" id="WP_122902091.1">
    <property type="nucleotide sequence ID" value="NZ_RHIB01000006.1"/>
</dbReference>
<dbReference type="GO" id="GO:0030170">
    <property type="term" value="F:pyridoxal phosphate binding"/>
    <property type="evidence" value="ECO:0007669"/>
    <property type="project" value="InterPro"/>
</dbReference>
<dbReference type="InterPro" id="IPR000277">
    <property type="entry name" value="Cys/Met-Metab_PyrdxlP-dep_enz"/>
</dbReference>
<evidence type="ECO:0000256" key="7">
    <source>
        <dbReference type="ARBA" id="ARBA00047175"/>
    </source>
</evidence>
<evidence type="ECO:0000256" key="12">
    <source>
        <dbReference type="RuleBase" id="RU362118"/>
    </source>
</evidence>
<dbReference type="Gene3D" id="3.90.1150.10">
    <property type="entry name" value="Aspartate Aminotransferase, domain 1"/>
    <property type="match status" value="1"/>
</dbReference>
<dbReference type="PANTHER" id="PTHR11808:SF80">
    <property type="entry name" value="CYSTATHIONINE GAMMA-LYASE"/>
    <property type="match status" value="1"/>
</dbReference>
<keyword evidence="5 11" id="KW-0663">Pyridoxal phosphate</keyword>
<dbReference type="CDD" id="cd00614">
    <property type="entry name" value="CGS_like"/>
    <property type="match status" value="1"/>
</dbReference>
<dbReference type="NCBIfam" id="TIGR01328">
    <property type="entry name" value="met_gam_lyase"/>
    <property type="match status" value="1"/>
</dbReference>
<dbReference type="EC" id="4.4.1.2" evidence="7"/>
<evidence type="ECO:0000256" key="9">
    <source>
        <dbReference type="ARBA" id="ARBA00048780"/>
    </source>
</evidence>
<dbReference type="GO" id="GO:0009086">
    <property type="term" value="P:methionine biosynthetic process"/>
    <property type="evidence" value="ECO:0007669"/>
    <property type="project" value="UniProtKB-ARBA"/>
</dbReference>
<dbReference type="GO" id="GO:0047982">
    <property type="term" value="F:homocysteine desulfhydrase activity"/>
    <property type="evidence" value="ECO:0007669"/>
    <property type="project" value="UniProtKB-EC"/>
</dbReference>
<dbReference type="OrthoDB" id="9803887at2"/>
<name>A0A3M7TLV1_9BACI</name>
<dbReference type="InterPro" id="IPR015421">
    <property type="entry name" value="PyrdxlP-dep_Trfase_major"/>
</dbReference>
<dbReference type="InterPro" id="IPR015422">
    <property type="entry name" value="PyrdxlP-dep_Trfase_small"/>
</dbReference>
<dbReference type="FunFam" id="3.90.1150.10:FF:000033">
    <property type="entry name" value="Cystathionine gamma-synthase"/>
    <property type="match status" value="1"/>
</dbReference>
<evidence type="ECO:0000256" key="6">
    <source>
        <dbReference type="ARBA" id="ARBA00023239"/>
    </source>
</evidence>
<dbReference type="Gene3D" id="3.40.640.10">
    <property type="entry name" value="Type I PLP-dependent aspartate aminotransferase-like (Major domain)"/>
    <property type="match status" value="1"/>
</dbReference>
<dbReference type="PIRSF" id="PIRSF001434">
    <property type="entry name" value="CGS"/>
    <property type="match status" value="1"/>
</dbReference>
<dbReference type="EMBL" id="RHIB01000006">
    <property type="protein sequence ID" value="RNA65960.1"/>
    <property type="molecule type" value="Genomic_DNA"/>
</dbReference>
<dbReference type="GO" id="GO:0005737">
    <property type="term" value="C:cytoplasm"/>
    <property type="evidence" value="ECO:0007669"/>
    <property type="project" value="TreeGrafter"/>
</dbReference>
<evidence type="ECO:0000256" key="2">
    <source>
        <dbReference type="ARBA" id="ARBA00008667"/>
    </source>
</evidence>
<dbReference type="FunFam" id="3.40.640.10:FF:000046">
    <property type="entry name" value="Cystathionine gamma-lyase"/>
    <property type="match status" value="1"/>
</dbReference>
<evidence type="ECO:0000256" key="11">
    <source>
        <dbReference type="PIRSR" id="PIRSR001434-2"/>
    </source>
</evidence>
<dbReference type="GO" id="GO:0018826">
    <property type="term" value="F:methionine gamma-lyase activity"/>
    <property type="evidence" value="ECO:0007669"/>
    <property type="project" value="UniProtKB-EC"/>
</dbReference>
<dbReference type="Pfam" id="PF01053">
    <property type="entry name" value="Cys_Met_Meta_PP"/>
    <property type="match status" value="1"/>
</dbReference>
<evidence type="ECO:0000256" key="1">
    <source>
        <dbReference type="ARBA" id="ARBA00001933"/>
    </source>
</evidence>
<dbReference type="GO" id="GO:0019346">
    <property type="term" value="P:transsulfuration"/>
    <property type="evidence" value="ECO:0007669"/>
    <property type="project" value="InterPro"/>
</dbReference>
<reference evidence="13 14" key="1">
    <citation type="submission" date="2018-10" db="EMBL/GenBank/DDBJ databases">
        <title>Bacillus Keqinensis sp. nov., a moderately halophilic bacterium isolated from a saline-alkaline lake.</title>
        <authorList>
            <person name="Wang H."/>
        </authorList>
    </citation>
    <scope>NUCLEOTIDE SEQUENCE [LARGE SCALE GENOMIC DNA]</scope>
    <source>
        <strain evidence="13 14">KQ-3</strain>
    </source>
</reference>